<gene>
    <name evidence="1" type="ORF">METZ01_LOCUS333005</name>
</gene>
<dbReference type="EMBL" id="UINC01111730">
    <property type="protein sequence ID" value="SVC80151.1"/>
    <property type="molecule type" value="Genomic_DNA"/>
</dbReference>
<sequence length="71" mass="8100">LRIASGLITFQTQSDVDVRWPLRIDNKDGLNFGTFVQIGSGIQPIHYLLDDQMRPQIVTFSILAWILKDIT</sequence>
<protein>
    <submittedName>
        <fullName evidence="1">Uncharacterized protein</fullName>
    </submittedName>
</protein>
<evidence type="ECO:0000313" key="1">
    <source>
        <dbReference type="EMBL" id="SVC80151.1"/>
    </source>
</evidence>
<proteinExistence type="predicted"/>
<name>A0A382Q7C7_9ZZZZ</name>
<feature type="non-terminal residue" evidence="1">
    <location>
        <position position="1"/>
    </location>
</feature>
<reference evidence="1" key="1">
    <citation type="submission" date="2018-05" db="EMBL/GenBank/DDBJ databases">
        <authorList>
            <person name="Lanie J.A."/>
            <person name="Ng W.-L."/>
            <person name="Kazmierczak K.M."/>
            <person name="Andrzejewski T.M."/>
            <person name="Davidsen T.M."/>
            <person name="Wayne K.J."/>
            <person name="Tettelin H."/>
            <person name="Glass J.I."/>
            <person name="Rusch D."/>
            <person name="Podicherti R."/>
            <person name="Tsui H.-C.T."/>
            <person name="Winkler M.E."/>
        </authorList>
    </citation>
    <scope>NUCLEOTIDE SEQUENCE</scope>
</reference>
<accession>A0A382Q7C7</accession>
<organism evidence="1">
    <name type="scientific">marine metagenome</name>
    <dbReference type="NCBI Taxonomy" id="408172"/>
    <lineage>
        <taxon>unclassified sequences</taxon>
        <taxon>metagenomes</taxon>
        <taxon>ecological metagenomes</taxon>
    </lineage>
</organism>
<dbReference type="AlphaFoldDB" id="A0A382Q7C7"/>